<reference evidence="1" key="1">
    <citation type="journal article" date="1999" name="Methods Enzymol.">
        <title>High-efficiency full-length cDNA cloning.</title>
        <authorList>
            <person name="Carninci P."/>
            <person name="Hayashizaki Y."/>
        </authorList>
    </citation>
    <scope>NUCLEOTIDE SEQUENCE</scope>
    <source>
        <strain evidence="1">C57BL/6J</strain>
        <tissue evidence="1">Testis</tissue>
    </source>
</reference>
<dbReference type="PANTHER" id="PTHR38498">
    <property type="entry name" value="TRANSMEMBRANE PROTEIN 191B-RELATED"/>
    <property type="match status" value="1"/>
</dbReference>
<organism evidence="1">
    <name type="scientific">Mus musculus</name>
    <name type="common">Mouse</name>
    <dbReference type="NCBI Taxonomy" id="10090"/>
    <lineage>
        <taxon>Eukaryota</taxon>
        <taxon>Metazoa</taxon>
        <taxon>Chordata</taxon>
        <taxon>Craniata</taxon>
        <taxon>Vertebrata</taxon>
        <taxon>Euteleostomi</taxon>
        <taxon>Mammalia</taxon>
        <taxon>Eutheria</taxon>
        <taxon>Euarchontoglires</taxon>
        <taxon>Glires</taxon>
        <taxon>Rodentia</taxon>
        <taxon>Myomorpha</taxon>
        <taxon>Muroidea</taxon>
        <taxon>Muridae</taxon>
        <taxon>Murinae</taxon>
        <taxon>Mus</taxon>
        <taxon>Mus</taxon>
    </lineage>
</organism>
<dbReference type="PANTHER" id="PTHR38498:SF1">
    <property type="entry name" value="TRANSMEMBRANE PROTEIN 191B-RELATED"/>
    <property type="match status" value="1"/>
</dbReference>
<reference evidence="1" key="2">
    <citation type="journal article" date="2000" name="Genome Res.">
        <title>Normalization and subtraction of cap-trapper-selected cDNAs to prepare full-length cDNA libraries for rapid discovery of new genes.</title>
        <authorList>
            <person name="Carninci P."/>
            <person name="Shibata Y."/>
            <person name="Hayatsu N."/>
            <person name="Sugahara Y."/>
            <person name="Shibata K."/>
            <person name="Itoh M."/>
            <person name="Konno H."/>
            <person name="Okazaki Y."/>
            <person name="Muramatsu M."/>
            <person name="Hayashizaki Y."/>
        </authorList>
    </citation>
    <scope>NUCLEOTIDE SEQUENCE</scope>
    <source>
        <strain evidence="1">C57BL/6J</strain>
        <tissue evidence="1">Testis</tissue>
    </source>
</reference>
<evidence type="ECO:0000313" key="1">
    <source>
        <dbReference type="EMBL" id="BAC25494.1"/>
    </source>
</evidence>
<dbReference type="MGI" id="MGI:107238">
    <property type="gene designation" value="Tmem191"/>
</dbReference>
<reference evidence="1" key="5">
    <citation type="journal article" date="2001" name="Nature">
        <title>Functional annotation of a full-length mouse cDNA collection.</title>
        <authorList>
            <consortium name="The RIKEN Genome Exploration Research Group Phase II Team and the FANTOM Consortium"/>
        </authorList>
    </citation>
    <scope>NUCLEOTIDE SEQUENCE</scope>
    <source>
        <strain evidence="1">C57BL/6J</strain>
        <tissue evidence="1">Testis</tissue>
    </source>
</reference>
<reference evidence="1" key="7">
    <citation type="journal article" date="2005" name="Science">
        <title>The Transcriptional Landscape of the Mammalian Genome.</title>
        <authorList>
            <consortium name="The FANTOM Consortium"/>
            <consortium name="Riken Genome Exploration Research Group and Genome Science Group (Genome Network Project Core Group)"/>
        </authorList>
    </citation>
    <scope>NUCLEOTIDE SEQUENCE</scope>
    <source>
        <strain evidence="1">C57BL/6J</strain>
        <tissue evidence="1">Testis</tissue>
    </source>
</reference>
<reference evidence="1" key="6">
    <citation type="journal article" date="2002" name="Nature">
        <title>Analysis of the mouse transcriptome based on functional annotation of 60,770 full-length cDNAs.</title>
        <authorList>
            <consortium name="The FANTOM Consortium and the RIKEN Genome Exploration Research Group Phase I and II Team"/>
        </authorList>
    </citation>
    <scope>NUCLEOTIDE SEQUENCE</scope>
    <source>
        <strain evidence="1">C57BL/6J</strain>
        <tissue evidence="1">Testis</tissue>
    </source>
</reference>
<protein>
    <submittedName>
        <fullName evidence="1">Uncharacterized protein</fullName>
    </submittedName>
</protein>
<sequence length="186" mass="20174">MAACGSRARRAGAWAGSRERELTGRLEELRERERSLQRRRIKHHEPFEARHVRRHGSVRSGLVGCWRRRTAPAGPGATQSEAAGTVGGTVQSGKCSVSDHALVPKILEPGTHEFGPQLFYYGGEQLSQQRAEEQLGNQLVALQVLGRGCGRSMAVGRVMCICGQSISLQGRGPSLEAQWCARSSGS</sequence>
<dbReference type="InterPro" id="IPR028186">
    <property type="entry name" value="TMEM191B/C"/>
</dbReference>
<reference evidence="1" key="8">
    <citation type="journal article" date="2005" name="Science">
        <title>Antisense Transcription in the Mammalian Transcriptome.</title>
        <authorList>
            <consortium name="RIKEN Genome Exploration Research Group and Genome Science Group (Genome Network Project Core Group) and the FANTOM Consortium"/>
        </authorList>
    </citation>
    <scope>NUCLEOTIDE SEQUENCE</scope>
    <source>
        <strain evidence="1">C57BL/6J</strain>
        <tissue evidence="1">Testis</tissue>
    </source>
</reference>
<reference evidence="1" key="3">
    <citation type="journal article" date="2000" name="Genome Res.">
        <title>RIKEN integrated sequence analysis (RISA) system--384-format sequencing pipeline with 384 multicapillary sequencer.</title>
        <authorList>
            <person name="Shibata K."/>
            <person name="Itoh M."/>
            <person name="Aizawa K."/>
            <person name="Nagaoka S."/>
            <person name="Sasaki N."/>
            <person name="Carninci P."/>
            <person name="Konno H."/>
            <person name="Akiyama J."/>
            <person name="Nishi K."/>
            <person name="Kitsunai T."/>
            <person name="Tashiro H."/>
            <person name="Itoh M."/>
            <person name="Sumi N."/>
            <person name="Ishii Y."/>
            <person name="Nakamura S."/>
            <person name="Hazama M."/>
            <person name="Nishine T."/>
            <person name="Harada A."/>
            <person name="Yamamoto R."/>
            <person name="Matsumoto H."/>
            <person name="Sakaguchi S."/>
            <person name="Ikegami T."/>
            <person name="Kashiwagi K."/>
            <person name="Fujiwake S."/>
            <person name="Inoue K."/>
            <person name="Togawa Y."/>
            <person name="Izawa M."/>
            <person name="Ohara E."/>
            <person name="Watahiki M."/>
            <person name="Yoneda Y."/>
            <person name="Ishikawa T."/>
            <person name="Ozawa K."/>
            <person name="Tanaka T."/>
            <person name="Matsuura S."/>
            <person name="Kawai J."/>
            <person name="Okazaki Y."/>
            <person name="Muramatsu M."/>
            <person name="Inoue Y."/>
            <person name="Kira A."/>
            <person name="Hayashizaki Y."/>
        </authorList>
    </citation>
    <scope>NUCLEOTIDE SEQUENCE</scope>
    <source>
        <strain evidence="1">C57BL/6J</strain>
        <tissue evidence="1">Testis</tissue>
    </source>
</reference>
<name>Q8CEQ3_MOUSE</name>
<evidence type="ECO:0000313" key="2">
    <source>
        <dbReference type="MGI" id="MGI:107238"/>
    </source>
</evidence>
<accession>Q8CEQ3</accession>
<dbReference type="AGR" id="MGI:107238"/>
<dbReference type="EMBL" id="AK016675">
    <property type="protein sequence ID" value="BAC25494.1"/>
    <property type="molecule type" value="mRNA"/>
</dbReference>
<reference evidence="1" key="4">
    <citation type="submission" date="2000-07" db="EMBL/GenBank/DDBJ databases">
        <authorList>
            <person name="Adachi J."/>
            <person name="Aizawa K."/>
            <person name="Akahira S."/>
            <person name="Akimura T."/>
            <person name="Arai A."/>
            <person name="Aono H."/>
            <person name="Arakawa T."/>
            <person name="Bono H."/>
            <person name="Carninci P."/>
            <person name="Fukuda S."/>
            <person name="Fukunishi Y."/>
            <person name="Furuno M."/>
            <person name="Hanagaki T."/>
            <person name="Hara A."/>
            <person name="Hayatsu N."/>
            <person name="Hiramoto K."/>
            <person name="Hiraoka T."/>
            <person name="Hori F."/>
            <person name="Imotani K."/>
            <person name="Ishii Y."/>
            <person name="Itoh M."/>
            <person name="Izawa M."/>
            <person name="Kasukawa T."/>
            <person name="Kato H."/>
            <person name="Kawai J."/>
            <person name="Kojima Y."/>
            <person name="Konno H."/>
            <person name="Kouda M."/>
            <person name="Koya S."/>
            <person name="Kurihara C."/>
            <person name="Matsuyama T."/>
            <person name="Miyazaki A."/>
            <person name="Nishi K."/>
            <person name="Nomura K."/>
            <person name="Numazaki R."/>
            <person name="Ohno M."/>
            <person name="Okazaki Y."/>
            <person name="Okido T."/>
            <person name="Owa C."/>
            <person name="Saito H."/>
            <person name="Saito R."/>
            <person name="Sakai C."/>
            <person name="Sakai K."/>
            <person name="Sano H."/>
            <person name="Sasaki D."/>
            <person name="Shibata K."/>
            <person name="Shibata Y."/>
            <person name="Shinagawa A."/>
            <person name="Shiraki T."/>
            <person name="Sogabe Y."/>
            <person name="Suzuki H."/>
            <person name="Tagami M."/>
            <person name="Tagawa A."/>
            <person name="Takahashi F."/>
            <person name="Tanaka T."/>
            <person name="Tejima Y."/>
            <person name="Toya T."/>
            <person name="Yamamura T."/>
            <person name="Yasunishi A."/>
            <person name="Yoshida K."/>
            <person name="Yoshino M."/>
            <person name="Muramatsu M."/>
            <person name="Hayashizaki Y."/>
        </authorList>
    </citation>
    <scope>NUCLEOTIDE SEQUENCE</scope>
    <source>
        <strain evidence="1">C57BL/6J</strain>
        <tissue evidence="1">Testis</tissue>
    </source>
</reference>
<dbReference type="AlphaFoldDB" id="Q8CEQ3"/>
<gene>
    <name evidence="2" type="primary">Tmem191</name>
    <name evidence="2" type="synonym">D16Bwg1494e</name>
    <name evidence="2" type="synonym">Tmem191c</name>
</gene>
<proteinExistence type="evidence at transcript level"/>